<protein>
    <submittedName>
        <fullName evidence="6">TetR/AcrR family transcriptional regulator</fullName>
    </submittedName>
</protein>
<dbReference type="PROSITE" id="PS50977">
    <property type="entry name" value="HTH_TETR_2"/>
    <property type="match status" value="1"/>
</dbReference>
<keyword evidence="3" id="KW-0804">Transcription</keyword>
<keyword evidence="7" id="KW-1185">Reference proteome</keyword>
<sequence>MARPTGSLSSARLRILSCASDLFYRKGINHVGINEIIDASDVAKMTLYHHFKSKHDIIAAVLDARRAQRLEGIQAAMASARTPRLKVLAAFDYLAKIINDSSFRGCAFINATVELAEPTHPAALISTQHKQRMIDEFEYVAARAGWPNPRLFALQCQLLWDGATAAAQINYDPAPVQAARHAVETLIRAAQSEPMKIRSTDA</sequence>
<evidence type="ECO:0000313" key="6">
    <source>
        <dbReference type="EMBL" id="NYT85171.1"/>
    </source>
</evidence>
<evidence type="ECO:0000259" key="5">
    <source>
        <dbReference type="PROSITE" id="PS50977"/>
    </source>
</evidence>
<evidence type="ECO:0000256" key="4">
    <source>
        <dbReference type="PROSITE-ProRule" id="PRU00335"/>
    </source>
</evidence>
<dbReference type="InterPro" id="IPR001647">
    <property type="entry name" value="HTH_TetR"/>
</dbReference>
<dbReference type="PANTHER" id="PTHR47506:SF6">
    <property type="entry name" value="HTH-TYPE TRANSCRIPTIONAL REPRESSOR NEMR"/>
    <property type="match status" value="1"/>
</dbReference>
<feature type="domain" description="HTH tetR-type" evidence="5">
    <location>
        <begin position="9"/>
        <end position="69"/>
    </location>
</feature>
<keyword evidence="2 4" id="KW-0238">DNA-binding</keyword>
<accession>A0A853GSK2</accession>
<dbReference type="RefSeq" id="WP_130037262.1">
    <property type="nucleotide sequence ID" value="NZ_JACCEV010000001.1"/>
</dbReference>
<evidence type="ECO:0000256" key="1">
    <source>
        <dbReference type="ARBA" id="ARBA00023015"/>
    </source>
</evidence>
<dbReference type="SUPFAM" id="SSF46689">
    <property type="entry name" value="Homeodomain-like"/>
    <property type="match status" value="1"/>
</dbReference>
<proteinExistence type="predicted"/>
<dbReference type="AlphaFoldDB" id="A0A853GSK2"/>
<dbReference type="EMBL" id="JACCEV010000001">
    <property type="protein sequence ID" value="NYT85171.1"/>
    <property type="molecule type" value="Genomic_DNA"/>
</dbReference>
<dbReference type="Gene3D" id="1.10.357.10">
    <property type="entry name" value="Tetracycline Repressor, domain 2"/>
    <property type="match status" value="1"/>
</dbReference>
<dbReference type="SUPFAM" id="SSF48498">
    <property type="entry name" value="Tetracyclin repressor-like, C-terminal domain"/>
    <property type="match status" value="1"/>
</dbReference>
<organism evidence="6 7">
    <name type="scientific">Pollutimonas harenae</name>
    <dbReference type="NCBI Taxonomy" id="657015"/>
    <lineage>
        <taxon>Bacteria</taxon>
        <taxon>Pseudomonadati</taxon>
        <taxon>Pseudomonadota</taxon>
        <taxon>Betaproteobacteria</taxon>
        <taxon>Burkholderiales</taxon>
        <taxon>Alcaligenaceae</taxon>
        <taxon>Pollutimonas</taxon>
    </lineage>
</organism>
<dbReference type="InterPro" id="IPR036271">
    <property type="entry name" value="Tet_transcr_reg_TetR-rel_C_sf"/>
</dbReference>
<dbReference type="Proteomes" id="UP000554144">
    <property type="component" value="Unassembled WGS sequence"/>
</dbReference>
<evidence type="ECO:0000256" key="2">
    <source>
        <dbReference type="ARBA" id="ARBA00023125"/>
    </source>
</evidence>
<dbReference type="PANTHER" id="PTHR47506">
    <property type="entry name" value="TRANSCRIPTIONAL REGULATORY PROTEIN"/>
    <property type="match status" value="1"/>
</dbReference>
<feature type="DNA-binding region" description="H-T-H motif" evidence="4">
    <location>
        <begin position="32"/>
        <end position="51"/>
    </location>
</feature>
<dbReference type="GO" id="GO:0003677">
    <property type="term" value="F:DNA binding"/>
    <property type="evidence" value="ECO:0007669"/>
    <property type="project" value="UniProtKB-UniRule"/>
</dbReference>
<dbReference type="InterPro" id="IPR009057">
    <property type="entry name" value="Homeodomain-like_sf"/>
</dbReference>
<dbReference type="PRINTS" id="PR00455">
    <property type="entry name" value="HTHTETR"/>
</dbReference>
<gene>
    <name evidence="6" type="ORF">H0A62_06105</name>
</gene>
<dbReference type="Pfam" id="PF00440">
    <property type="entry name" value="TetR_N"/>
    <property type="match status" value="1"/>
</dbReference>
<name>A0A853GSK2_9BURK</name>
<comment type="caution">
    <text evidence="6">The sequence shown here is derived from an EMBL/GenBank/DDBJ whole genome shotgun (WGS) entry which is preliminary data.</text>
</comment>
<evidence type="ECO:0000256" key="3">
    <source>
        <dbReference type="ARBA" id="ARBA00023163"/>
    </source>
</evidence>
<evidence type="ECO:0000313" key="7">
    <source>
        <dbReference type="Proteomes" id="UP000554144"/>
    </source>
</evidence>
<keyword evidence="1" id="KW-0805">Transcription regulation</keyword>
<dbReference type="OrthoDB" id="116240at2"/>
<reference evidence="6 7" key="1">
    <citation type="submission" date="2020-07" db="EMBL/GenBank/DDBJ databases">
        <title>Taxonomic revisions and descriptions of new bacterial species based on genomic comparisons in the high-G+C-content subgroup of the family Alcaligenaceae.</title>
        <authorList>
            <person name="Szabo A."/>
            <person name="Felfoldi T."/>
        </authorList>
    </citation>
    <scope>NUCLEOTIDE SEQUENCE [LARGE SCALE GENOMIC DNA]</scope>
    <source>
        <strain evidence="6 7">DSM 25667</strain>
    </source>
</reference>